<proteinExistence type="predicted"/>
<dbReference type="GO" id="GO:0008930">
    <property type="term" value="F:methylthioadenosine nucleosidase activity"/>
    <property type="evidence" value="ECO:0007669"/>
    <property type="project" value="TreeGrafter"/>
</dbReference>
<dbReference type="GO" id="GO:0008782">
    <property type="term" value="F:adenosylhomocysteine nucleosidase activity"/>
    <property type="evidence" value="ECO:0007669"/>
    <property type="project" value="TreeGrafter"/>
</dbReference>
<feature type="domain" description="Nucleoside phosphorylase" evidence="1">
    <location>
        <begin position="3"/>
        <end position="231"/>
    </location>
</feature>
<dbReference type="GO" id="GO:0005829">
    <property type="term" value="C:cytosol"/>
    <property type="evidence" value="ECO:0007669"/>
    <property type="project" value="TreeGrafter"/>
</dbReference>
<comment type="caution">
    <text evidence="2">The sequence shown here is derived from an EMBL/GenBank/DDBJ whole genome shotgun (WGS) entry which is preliminary data.</text>
</comment>
<dbReference type="SUPFAM" id="SSF53167">
    <property type="entry name" value="Purine and uridine phosphorylases"/>
    <property type="match status" value="1"/>
</dbReference>
<sequence>MIKVGIICPCPVEYKTCRNILELSNETESAGRAVASKTSKDIDLMAIEAGPGKTQCASAAQLVIDNFHPDYIIDVGGAGALSNELKINDIVCVKDAFEYDVCDVDKFSKWARVLTTSTALKKLLSFESGIMEEFTDWVALHSSARLVIGNIASGEKIIAGGELRQDLREKLGAIACDWETSAVLKTAQLNSVPAFSFRVITDMAGKNFKKELKKNWKSTLKVLYAVLKEFIFHGWLDRISQAL</sequence>
<evidence type="ECO:0000259" key="1">
    <source>
        <dbReference type="Pfam" id="PF01048"/>
    </source>
</evidence>
<evidence type="ECO:0000313" key="3">
    <source>
        <dbReference type="Proteomes" id="UP000051861"/>
    </source>
</evidence>
<dbReference type="Gene3D" id="3.40.50.1580">
    <property type="entry name" value="Nucleoside phosphorylase domain"/>
    <property type="match status" value="1"/>
</dbReference>
<dbReference type="GO" id="GO:0019284">
    <property type="term" value="P:L-methionine salvage from S-adenosylmethionine"/>
    <property type="evidence" value="ECO:0007669"/>
    <property type="project" value="TreeGrafter"/>
</dbReference>
<dbReference type="PANTHER" id="PTHR46832">
    <property type="entry name" value="5'-METHYLTHIOADENOSINE/S-ADENOSYLHOMOCYSTEINE NUCLEOSIDASE"/>
    <property type="match status" value="1"/>
</dbReference>
<dbReference type="CDD" id="cd09008">
    <property type="entry name" value="MTAN"/>
    <property type="match status" value="1"/>
</dbReference>
<evidence type="ECO:0000313" key="2">
    <source>
        <dbReference type="EMBL" id="KPJ63928.1"/>
    </source>
</evidence>
<gene>
    <name evidence="2" type="ORF">AMJ44_13690</name>
</gene>
<protein>
    <recommendedName>
        <fullName evidence="1">Nucleoside phosphorylase domain-containing protein</fullName>
    </recommendedName>
</protein>
<dbReference type="InterPro" id="IPR035994">
    <property type="entry name" value="Nucleoside_phosphorylase_sf"/>
</dbReference>
<dbReference type="AlphaFoldDB" id="A0A0S7XNC3"/>
<accession>A0A0S7XNC3</accession>
<organism evidence="2 3">
    <name type="scientific">candidate division WOR-1 bacterium DG_54_3</name>
    <dbReference type="NCBI Taxonomy" id="1703775"/>
    <lineage>
        <taxon>Bacteria</taxon>
        <taxon>Bacillati</taxon>
        <taxon>Saganbacteria</taxon>
    </lineage>
</organism>
<reference evidence="2 3" key="1">
    <citation type="journal article" date="2015" name="Microbiome">
        <title>Genomic resolution of linkages in carbon, nitrogen, and sulfur cycling among widespread estuary sediment bacteria.</title>
        <authorList>
            <person name="Baker B.J."/>
            <person name="Lazar C.S."/>
            <person name="Teske A.P."/>
            <person name="Dick G.J."/>
        </authorList>
    </citation>
    <scope>NUCLEOTIDE SEQUENCE [LARGE SCALE GENOMIC DNA]</scope>
    <source>
        <strain evidence="2">DG_54_3</strain>
    </source>
</reference>
<dbReference type="InterPro" id="IPR000845">
    <property type="entry name" value="Nucleoside_phosphorylase_d"/>
</dbReference>
<dbReference type="Pfam" id="PF01048">
    <property type="entry name" value="PNP_UDP_1"/>
    <property type="match status" value="1"/>
</dbReference>
<dbReference type="GO" id="GO:0009116">
    <property type="term" value="P:nucleoside metabolic process"/>
    <property type="evidence" value="ECO:0007669"/>
    <property type="project" value="InterPro"/>
</dbReference>
<dbReference type="Proteomes" id="UP000051861">
    <property type="component" value="Unassembled WGS sequence"/>
</dbReference>
<dbReference type="EMBL" id="LIZX01000210">
    <property type="protein sequence ID" value="KPJ63928.1"/>
    <property type="molecule type" value="Genomic_DNA"/>
</dbReference>
<name>A0A0S7XNC3_UNCSA</name>
<dbReference type="PANTHER" id="PTHR46832:SF1">
    <property type="entry name" value="5'-METHYLTHIOADENOSINE_S-ADENOSYLHOMOCYSTEINE NUCLEOSIDASE"/>
    <property type="match status" value="1"/>
</dbReference>